<feature type="coiled-coil region" evidence="1">
    <location>
        <begin position="27"/>
        <end position="54"/>
    </location>
</feature>
<sequence>MTGDGGHEPWRAAPAGALAEPWRDPEEADLLRRIAEAEATLVDAEVALETLRVHVDRFAHAHHERLGPLYQRIDELDALIAEAVAARSGDPADVRRAWEARALVDDLPDLDEFLARAAGGSGGAAGGGASAPPAAEAPGPVRPSKQAQRRYRELARMAHPDLARDPDDERRRSAFMARVNEAYARGDVAELERLAGLWREGGAAAAGGEEPAGGAPAGGPAPWAGTSRALMERLEWLVRRIDAVDRSYRELSAGPIGELLALAPDDPDGLLLELADTLLAQVRERERRLAELLATP</sequence>
<dbReference type="EMBL" id="JACBZD010000001">
    <property type="protein sequence ID" value="NYI05371.1"/>
    <property type="molecule type" value="Genomic_DNA"/>
</dbReference>
<evidence type="ECO:0000313" key="3">
    <source>
        <dbReference type="EMBL" id="NYI05371.1"/>
    </source>
</evidence>
<feature type="region of interest" description="Disordered" evidence="2">
    <location>
        <begin position="121"/>
        <end position="151"/>
    </location>
</feature>
<evidence type="ECO:0000313" key="4">
    <source>
        <dbReference type="Proteomes" id="UP000567795"/>
    </source>
</evidence>
<reference evidence="3 4" key="1">
    <citation type="submission" date="2020-07" db="EMBL/GenBank/DDBJ databases">
        <title>Sequencing the genomes of 1000 actinobacteria strains.</title>
        <authorList>
            <person name="Klenk H.-P."/>
        </authorList>
    </citation>
    <scope>NUCLEOTIDE SEQUENCE [LARGE SCALE GENOMIC DNA]</scope>
    <source>
        <strain evidence="3 4">DSM 42178</strain>
    </source>
</reference>
<accession>A0A853A3U3</accession>
<evidence type="ECO:0008006" key="5">
    <source>
        <dbReference type="Google" id="ProtNLM"/>
    </source>
</evidence>
<keyword evidence="4" id="KW-1185">Reference proteome</keyword>
<gene>
    <name evidence="3" type="ORF">FHU37_002314</name>
</gene>
<dbReference type="AlphaFoldDB" id="A0A853A3U3"/>
<dbReference type="Proteomes" id="UP000567795">
    <property type="component" value="Unassembled WGS sequence"/>
</dbReference>
<dbReference type="InterPro" id="IPR036869">
    <property type="entry name" value="J_dom_sf"/>
</dbReference>
<dbReference type="SUPFAM" id="SSF46565">
    <property type="entry name" value="Chaperone J-domain"/>
    <property type="match status" value="1"/>
</dbReference>
<feature type="compositionally biased region" description="Low complexity" evidence="2">
    <location>
        <begin position="130"/>
        <end position="139"/>
    </location>
</feature>
<comment type="caution">
    <text evidence="3">The sequence shown here is derived from an EMBL/GenBank/DDBJ whole genome shotgun (WGS) entry which is preliminary data.</text>
</comment>
<keyword evidence="1" id="KW-0175">Coiled coil</keyword>
<evidence type="ECO:0000256" key="2">
    <source>
        <dbReference type="SAM" id="MobiDB-lite"/>
    </source>
</evidence>
<protein>
    <recommendedName>
        <fullName evidence="5">J domain-containing protein</fullName>
    </recommendedName>
</protein>
<evidence type="ECO:0000256" key="1">
    <source>
        <dbReference type="SAM" id="Coils"/>
    </source>
</evidence>
<feature type="region of interest" description="Disordered" evidence="2">
    <location>
        <begin position="1"/>
        <end position="22"/>
    </location>
</feature>
<name>A0A853A3U3_9ACTN</name>
<organism evidence="3 4">
    <name type="scientific">Allostreptomyces psammosilenae</name>
    <dbReference type="NCBI Taxonomy" id="1892865"/>
    <lineage>
        <taxon>Bacteria</taxon>
        <taxon>Bacillati</taxon>
        <taxon>Actinomycetota</taxon>
        <taxon>Actinomycetes</taxon>
        <taxon>Kitasatosporales</taxon>
        <taxon>Streptomycetaceae</taxon>
        <taxon>Allostreptomyces</taxon>
    </lineage>
</organism>
<dbReference type="RefSeq" id="WP_246449804.1">
    <property type="nucleotide sequence ID" value="NZ_JACBZD010000001.1"/>
</dbReference>
<proteinExistence type="predicted"/>
<feature type="compositionally biased region" description="Basic and acidic residues" evidence="2">
    <location>
        <begin position="1"/>
        <end position="10"/>
    </location>
</feature>